<evidence type="ECO:0000259" key="11">
    <source>
        <dbReference type="PROSITE" id="PS51384"/>
    </source>
</evidence>
<dbReference type="GO" id="GO:0050660">
    <property type="term" value="F:flavin adenine dinucleotide binding"/>
    <property type="evidence" value="ECO:0007669"/>
    <property type="project" value="TreeGrafter"/>
</dbReference>
<dbReference type="GO" id="GO:0051537">
    <property type="term" value="F:2 iron, 2 sulfur cluster binding"/>
    <property type="evidence" value="ECO:0007669"/>
    <property type="project" value="UniProtKB-KW"/>
</dbReference>
<dbReference type="PANTHER" id="PTHR47354:SF8">
    <property type="entry name" value="1,2-PHENYLACETYL-COA EPOXIDASE, SUBUNIT E"/>
    <property type="match status" value="1"/>
</dbReference>
<dbReference type="Proteomes" id="UP000185841">
    <property type="component" value="Unassembled WGS sequence"/>
</dbReference>
<dbReference type="Pfam" id="PF00175">
    <property type="entry name" value="NAD_binding_1"/>
    <property type="match status" value="1"/>
</dbReference>
<evidence type="ECO:0000313" key="13">
    <source>
        <dbReference type="Proteomes" id="UP000185841"/>
    </source>
</evidence>
<evidence type="ECO:0000256" key="9">
    <source>
        <dbReference type="ARBA" id="ARBA00034078"/>
    </source>
</evidence>
<protein>
    <submittedName>
        <fullName evidence="12">Ring-1,2-phenylacetyl-CoA epoxidase subunit PaaE</fullName>
    </submittedName>
</protein>
<proteinExistence type="predicted"/>
<dbReference type="InterPro" id="IPR017938">
    <property type="entry name" value="Riboflavin_synthase-like_b-brl"/>
</dbReference>
<evidence type="ECO:0000256" key="7">
    <source>
        <dbReference type="ARBA" id="ARBA00023004"/>
    </source>
</evidence>
<evidence type="ECO:0000256" key="4">
    <source>
        <dbReference type="ARBA" id="ARBA00022723"/>
    </source>
</evidence>
<dbReference type="Gene3D" id="2.40.30.10">
    <property type="entry name" value="Translation factors"/>
    <property type="match status" value="1"/>
</dbReference>
<dbReference type="InterPro" id="IPR017927">
    <property type="entry name" value="FAD-bd_FR_type"/>
</dbReference>
<dbReference type="PRINTS" id="PR00371">
    <property type="entry name" value="FPNCR"/>
</dbReference>
<dbReference type="Gene3D" id="3.10.20.30">
    <property type="match status" value="1"/>
</dbReference>
<dbReference type="SUPFAM" id="SSF52343">
    <property type="entry name" value="Ferredoxin reductase-like, C-terminal NADP-linked domain"/>
    <property type="match status" value="1"/>
</dbReference>
<keyword evidence="2" id="KW-0285">Flavoprotein</keyword>
<dbReference type="SUPFAM" id="SSF63380">
    <property type="entry name" value="Riboflavin synthase domain-like"/>
    <property type="match status" value="1"/>
</dbReference>
<evidence type="ECO:0000256" key="1">
    <source>
        <dbReference type="ARBA" id="ARBA00001974"/>
    </source>
</evidence>
<keyword evidence="6" id="KW-0560">Oxidoreductase</keyword>
<dbReference type="AlphaFoldDB" id="A0A1N6XJ45"/>
<gene>
    <name evidence="12" type="ORF">SAMN05878282_11316</name>
</gene>
<reference evidence="12 13" key="1">
    <citation type="submission" date="2017-01" db="EMBL/GenBank/DDBJ databases">
        <authorList>
            <person name="Mah S.A."/>
            <person name="Swanson W.J."/>
            <person name="Moy G.W."/>
            <person name="Vacquier V.D."/>
        </authorList>
    </citation>
    <scope>NUCLEOTIDE SEQUENCE [LARGE SCALE GENOMIC DNA]</scope>
    <source>
        <strain evidence="12 13">RU36E</strain>
    </source>
</reference>
<dbReference type="SUPFAM" id="SSF54292">
    <property type="entry name" value="2Fe-2S ferredoxin-like"/>
    <property type="match status" value="1"/>
</dbReference>
<dbReference type="PRINTS" id="PR00406">
    <property type="entry name" value="CYTB5RDTASE"/>
</dbReference>
<dbReference type="PROSITE" id="PS00197">
    <property type="entry name" value="2FE2S_FER_1"/>
    <property type="match status" value="1"/>
</dbReference>
<feature type="domain" description="FAD-binding FR-type" evidence="11">
    <location>
        <begin position="2"/>
        <end position="107"/>
    </location>
</feature>
<dbReference type="InterPro" id="IPR001041">
    <property type="entry name" value="2Fe-2S_ferredoxin-type"/>
</dbReference>
<dbReference type="Pfam" id="PF00111">
    <property type="entry name" value="Fer2"/>
    <property type="match status" value="1"/>
</dbReference>
<dbReference type="PANTHER" id="PTHR47354">
    <property type="entry name" value="NADH OXIDOREDUCTASE HCR"/>
    <property type="match status" value="1"/>
</dbReference>
<keyword evidence="8" id="KW-0411">Iron-sulfur</keyword>
<dbReference type="InterPro" id="IPR006058">
    <property type="entry name" value="2Fe2S_fd_BS"/>
</dbReference>
<dbReference type="InterPro" id="IPR036010">
    <property type="entry name" value="2Fe-2S_ferredoxin-like_sf"/>
</dbReference>
<dbReference type="PROSITE" id="PS51384">
    <property type="entry name" value="FAD_FR"/>
    <property type="match status" value="1"/>
</dbReference>
<dbReference type="CDD" id="cd06214">
    <property type="entry name" value="PA_degradation_oxidoreductase_like"/>
    <property type="match status" value="1"/>
</dbReference>
<keyword evidence="5" id="KW-0274">FAD</keyword>
<name>A0A1N6XJ45_AQUAC</name>
<evidence type="ECO:0000256" key="6">
    <source>
        <dbReference type="ARBA" id="ARBA00023002"/>
    </source>
</evidence>
<dbReference type="GO" id="GO:0016491">
    <property type="term" value="F:oxidoreductase activity"/>
    <property type="evidence" value="ECO:0007669"/>
    <property type="project" value="UniProtKB-KW"/>
</dbReference>
<comment type="cofactor">
    <cofactor evidence="9">
        <name>[2Fe-2S] cluster</name>
        <dbReference type="ChEBI" id="CHEBI:190135"/>
    </cofactor>
</comment>
<dbReference type="Pfam" id="PF00970">
    <property type="entry name" value="FAD_binding_6"/>
    <property type="match status" value="1"/>
</dbReference>
<evidence type="ECO:0000256" key="2">
    <source>
        <dbReference type="ARBA" id="ARBA00022630"/>
    </source>
</evidence>
<dbReference type="InterPro" id="IPR039261">
    <property type="entry name" value="FNR_nucleotide-bd"/>
</dbReference>
<dbReference type="InterPro" id="IPR001433">
    <property type="entry name" value="OxRdtase_FAD/NAD-bd"/>
</dbReference>
<accession>A0A1N6XJ45</accession>
<keyword evidence="3" id="KW-0001">2Fe-2S</keyword>
<sequence>MNKALILKVAYIERETEDAVTIHLKQPLLRKIRYTAGQYLTLEVDVDGDGAKGCRAYSISSTPGLDKTLSITVKRIAGGKVSNRLVQQLAAGDAVHTLGAHGRFTFAPQPGKRRHLVLFAAGSGITPVFSILKSALHFEADSRVTLIYGNRNHDSVIFRDKLEQLQRLFRERLQLVHVLSQPDVPCQHSGRLTRERIIEILGALANPPGYSLEYYACGPSGMMDEVTDALQTMGIAPEAVHMESFTPAKSSQQPLQTGSPKRVQLLMQGQEFSFVVPAGQTILEAALASGVQPPFSCRSGFCTACICTKLAGEVEMREDHGLSSAELKMGHALMCIGYPVTDDVRLQVE</sequence>
<evidence type="ECO:0000259" key="10">
    <source>
        <dbReference type="PROSITE" id="PS51085"/>
    </source>
</evidence>
<dbReference type="InterPro" id="IPR050415">
    <property type="entry name" value="MRET"/>
</dbReference>
<organism evidence="12 13">
    <name type="scientific">Aquipseudomonas alcaligenes</name>
    <name type="common">Pseudomonas alcaligenes</name>
    <dbReference type="NCBI Taxonomy" id="43263"/>
    <lineage>
        <taxon>Bacteria</taxon>
        <taxon>Pseudomonadati</taxon>
        <taxon>Pseudomonadota</taxon>
        <taxon>Gammaproteobacteria</taxon>
        <taxon>Pseudomonadales</taxon>
        <taxon>Pseudomonadaceae</taxon>
        <taxon>Aquipseudomonas</taxon>
    </lineage>
</organism>
<dbReference type="PROSITE" id="PS51085">
    <property type="entry name" value="2FE2S_FER_2"/>
    <property type="match status" value="1"/>
</dbReference>
<dbReference type="CDD" id="cd00207">
    <property type="entry name" value="fer2"/>
    <property type="match status" value="1"/>
</dbReference>
<dbReference type="InterPro" id="IPR008333">
    <property type="entry name" value="Cbr1-like_FAD-bd_dom"/>
</dbReference>
<dbReference type="RefSeq" id="WP_076429467.1">
    <property type="nucleotide sequence ID" value="NZ_FTMP01000013.1"/>
</dbReference>
<evidence type="ECO:0000256" key="8">
    <source>
        <dbReference type="ARBA" id="ARBA00023014"/>
    </source>
</evidence>
<dbReference type="Gene3D" id="3.40.50.80">
    <property type="entry name" value="Nucleotide-binding domain of ferredoxin-NADP reductase (FNR) module"/>
    <property type="match status" value="1"/>
</dbReference>
<dbReference type="InterPro" id="IPR012675">
    <property type="entry name" value="Beta-grasp_dom_sf"/>
</dbReference>
<evidence type="ECO:0000256" key="3">
    <source>
        <dbReference type="ARBA" id="ARBA00022714"/>
    </source>
</evidence>
<evidence type="ECO:0000256" key="5">
    <source>
        <dbReference type="ARBA" id="ARBA00022827"/>
    </source>
</evidence>
<comment type="cofactor">
    <cofactor evidence="1">
        <name>FAD</name>
        <dbReference type="ChEBI" id="CHEBI:57692"/>
    </cofactor>
</comment>
<dbReference type="GO" id="GO:0046872">
    <property type="term" value="F:metal ion binding"/>
    <property type="evidence" value="ECO:0007669"/>
    <property type="project" value="UniProtKB-KW"/>
</dbReference>
<dbReference type="EMBL" id="FTMP01000013">
    <property type="protein sequence ID" value="SIR02406.1"/>
    <property type="molecule type" value="Genomic_DNA"/>
</dbReference>
<keyword evidence="4" id="KW-0479">Metal-binding</keyword>
<dbReference type="InterPro" id="IPR001709">
    <property type="entry name" value="Flavoprot_Pyr_Nucl_cyt_Rdtase"/>
</dbReference>
<evidence type="ECO:0000313" key="12">
    <source>
        <dbReference type="EMBL" id="SIR02406.1"/>
    </source>
</evidence>
<feature type="domain" description="2Fe-2S ferredoxin-type" evidence="10">
    <location>
        <begin position="261"/>
        <end position="349"/>
    </location>
</feature>
<keyword evidence="7" id="KW-0408">Iron</keyword>